<dbReference type="HOGENOM" id="CLU_617843_0_0_10"/>
<gene>
    <name evidence="3" type="ORF">SD10_13040</name>
</gene>
<dbReference type="OrthoDB" id="976903at2"/>
<evidence type="ECO:0000313" key="3">
    <source>
        <dbReference type="EMBL" id="AKD55687.1"/>
    </source>
</evidence>
<sequence length="405" mass="46083">MSEQNDKRLHDWVRQSLAAHQPAYIPADWERLKRQRQRRRRWRGALWISVGIVLIGMLGWLWRQTRTGRRVPSALTTVQPTELPPTESPEPRPTIRPKTPAPTAAVSRVSRSRAAVLPSPQVDPFLLRYPTESIPALRIPTALPTALTERIHQGQPVAISPEETAIIRQVKTGDFGSDSTAYRVLDRNLRQWPAAVIVCDMTTSMYPYTTQLLTWFRKNTAAIAPQGFVFFTDCDSLGQQTRPGGLPGRMYVSRDVRPANTLPLLLEAARNTVNNKDDAENTVEALIRAQTEFPQARHLILVADNLSQVKDMPLLNRLTKPVHVVLCGTTGSDTARAYQPDYYQLAEQTHGSIHTLEDDLNPATVSPTQTVRVGTRYYRYSPRRKQFKLTPYDHRPRRFLKFVWL</sequence>
<dbReference type="STRING" id="1379870.SD10_13040"/>
<dbReference type="EMBL" id="CP010429">
    <property type="protein sequence ID" value="AKD55687.1"/>
    <property type="molecule type" value="Genomic_DNA"/>
</dbReference>
<evidence type="ECO:0000256" key="1">
    <source>
        <dbReference type="SAM" id="MobiDB-lite"/>
    </source>
</evidence>
<keyword evidence="2" id="KW-0472">Membrane</keyword>
<dbReference type="AlphaFoldDB" id="A0A0E3V788"/>
<dbReference type="PATRIC" id="fig|1379870.5.peg.2836"/>
<name>A0A0E3V788_9BACT</name>
<evidence type="ECO:0000256" key="2">
    <source>
        <dbReference type="SAM" id="Phobius"/>
    </source>
</evidence>
<feature type="compositionally biased region" description="Pro residues" evidence="1">
    <location>
        <begin position="82"/>
        <end position="94"/>
    </location>
</feature>
<evidence type="ECO:0000313" key="4">
    <source>
        <dbReference type="Proteomes" id="UP000033054"/>
    </source>
</evidence>
<keyword evidence="2" id="KW-1133">Transmembrane helix</keyword>
<keyword evidence="4" id="KW-1185">Reference proteome</keyword>
<dbReference type="Proteomes" id="UP000033054">
    <property type="component" value="Chromosome"/>
</dbReference>
<accession>A0A0E3V788</accession>
<organism evidence="3 4">
    <name type="scientific">Spirosoma radiotolerans</name>
    <dbReference type="NCBI Taxonomy" id="1379870"/>
    <lineage>
        <taxon>Bacteria</taxon>
        <taxon>Pseudomonadati</taxon>
        <taxon>Bacteroidota</taxon>
        <taxon>Cytophagia</taxon>
        <taxon>Cytophagales</taxon>
        <taxon>Cytophagaceae</taxon>
        <taxon>Spirosoma</taxon>
    </lineage>
</organism>
<dbReference type="RefSeq" id="WP_046574184.1">
    <property type="nucleotide sequence ID" value="NZ_CP010429.1"/>
</dbReference>
<keyword evidence="2" id="KW-0812">Transmembrane</keyword>
<reference evidence="3 4" key="1">
    <citation type="journal article" date="2014" name="Curr. Microbiol.">
        <title>Spirosoma radiotolerans sp. nov., a gamma-radiation-resistant bacterium isolated from gamma ray-irradiated soil.</title>
        <authorList>
            <person name="Lee J.J."/>
            <person name="Srinivasan S."/>
            <person name="Lim S."/>
            <person name="Joe M."/>
            <person name="Im S."/>
            <person name="Bae S.I."/>
            <person name="Park K.R."/>
            <person name="Han J.H."/>
            <person name="Park S.H."/>
            <person name="Joo B.M."/>
            <person name="Park S.J."/>
            <person name="Kim M.K."/>
        </authorList>
    </citation>
    <scope>NUCLEOTIDE SEQUENCE [LARGE SCALE GENOMIC DNA]</scope>
    <source>
        <strain evidence="3 4">DG5A</strain>
    </source>
</reference>
<protein>
    <submittedName>
        <fullName evidence="3">Uncharacterized protein</fullName>
    </submittedName>
</protein>
<proteinExistence type="predicted"/>
<dbReference type="KEGG" id="srd:SD10_13040"/>
<feature type="region of interest" description="Disordered" evidence="1">
    <location>
        <begin position="72"/>
        <end position="104"/>
    </location>
</feature>
<feature type="transmembrane region" description="Helical" evidence="2">
    <location>
        <begin position="44"/>
        <end position="62"/>
    </location>
</feature>